<dbReference type="Gene3D" id="1.20.58.1120">
    <property type="match status" value="1"/>
</dbReference>
<dbReference type="InterPro" id="IPR026983">
    <property type="entry name" value="DHC"/>
</dbReference>
<dbReference type="PANTHER" id="PTHR10676">
    <property type="entry name" value="DYNEIN HEAVY CHAIN FAMILY PROTEIN"/>
    <property type="match status" value="1"/>
</dbReference>
<dbReference type="Gene3D" id="1.20.920.20">
    <property type="match status" value="1"/>
</dbReference>
<feature type="domain" description="Dynein heavy chain AAA module D4" evidence="5">
    <location>
        <begin position="2289"/>
        <end position="2490"/>
    </location>
</feature>
<evidence type="ECO:0000256" key="1">
    <source>
        <dbReference type="ARBA" id="ARBA00023054"/>
    </source>
</evidence>
<dbReference type="RefSeq" id="XP_001584161.1">
    <property type="nucleotide sequence ID" value="XM_001584111.1"/>
</dbReference>
<dbReference type="FunFam" id="1.20.920.20:FF:000011">
    <property type="entry name" value="Dynein heavy chain domain 1"/>
    <property type="match status" value="1"/>
</dbReference>
<dbReference type="STRING" id="5722.A2D8C6"/>
<evidence type="ECO:0000259" key="3">
    <source>
        <dbReference type="Pfam" id="PF08393"/>
    </source>
</evidence>
<feature type="coiled-coil region" evidence="2">
    <location>
        <begin position="2753"/>
        <end position="2804"/>
    </location>
</feature>
<dbReference type="Pfam" id="PF08393">
    <property type="entry name" value="DHC_N2"/>
    <property type="match status" value="1"/>
</dbReference>
<dbReference type="VEuPathDB" id="TrichDB:TVAGG3_0393930"/>
<dbReference type="FunFam" id="1.20.58.1120:FF:000021">
    <property type="entry name" value="Dynein heavy chain family protein"/>
    <property type="match status" value="1"/>
</dbReference>
<dbReference type="EMBL" id="DS113179">
    <property type="protein sequence ID" value="EAY23175.1"/>
    <property type="molecule type" value="Genomic_DNA"/>
</dbReference>
<dbReference type="Proteomes" id="UP000001542">
    <property type="component" value="Unassembled WGS sequence"/>
</dbReference>
<dbReference type="OrthoDB" id="5593012at2759"/>
<gene>
    <name evidence="7" type="ORF">TVAG_184810</name>
</gene>
<dbReference type="GO" id="GO:0005524">
    <property type="term" value="F:ATP binding"/>
    <property type="evidence" value="ECO:0007669"/>
    <property type="project" value="InterPro"/>
</dbReference>
<dbReference type="InterPro" id="IPR042228">
    <property type="entry name" value="Dynein_linker_3"/>
</dbReference>
<dbReference type="GO" id="GO:0097729">
    <property type="term" value="C:9+2 motile cilium"/>
    <property type="evidence" value="ECO:0000318"/>
    <property type="project" value="GO_Central"/>
</dbReference>
<dbReference type="InterPro" id="IPR041228">
    <property type="entry name" value="Dynein_C"/>
</dbReference>
<evidence type="ECO:0000259" key="6">
    <source>
        <dbReference type="Pfam" id="PF18199"/>
    </source>
</evidence>
<dbReference type="InterPro" id="IPR013602">
    <property type="entry name" value="Dynein_heavy_linker"/>
</dbReference>
<dbReference type="FunFam" id="1.20.140.100:FF:000008">
    <property type="entry name" value="Dynein heavy chain domain 1"/>
    <property type="match status" value="1"/>
</dbReference>
<dbReference type="InterPro" id="IPR027417">
    <property type="entry name" value="P-loop_NTPase"/>
</dbReference>
<dbReference type="GO" id="GO:0060294">
    <property type="term" value="P:cilium movement involved in cell motility"/>
    <property type="evidence" value="ECO:0000318"/>
    <property type="project" value="GO_Central"/>
</dbReference>
<organism evidence="7 8">
    <name type="scientific">Trichomonas vaginalis (strain ATCC PRA-98 / G3)</name>
    <dbReference type="NCBI Taxonomy" id="412133"/>
    <lineage>
        <taxon>Eukaryota</taxon>
        <taxon>Metamonada</taxon>
        <taxon>Parabasalia</taxon>
        <taxon>Trichomonadida</taxon>
        <taxon>Trichomonadidae</taxon>
        <taxon>Trichomonas</taxon>
    </lineage>
</organism>
<dbReference type="InterPro" id="IPR043160">
    <property type="entry name" value="Dynein_C_barrel"/>
</dbReference>
<reference evidence="7" key="2">
    <citation type="journal article" date="2007" name="Science">
        <title>Draft genome sequence of the sexually transmitted pathogen Trichomonas vaginalis.</title>
        <authorList>
            <person name="Carlton J.M."/>
            <person name="Hirt R.P."/>
            <person name="Silva J.C."/>
            <person name="Delcher A.L."/>
            <person name="Schatz M."/>
            <person name="Zhao Q."/>
            <person name="Wortman J.R."/>
            <person name="Bidwell S.L."/>
            <person name="Alsmark U.C.M."/>
            <person name="Besteiro S."/>
            <person name="Sicheritz-Ponten T."/>
            <person name="Noel C.J."/>
            <person name="Dacks J.B."/>
            <person name="Foster P.G."/>
            <person name="Simillion C."/>
            <person name="Van de Peer Y."/>
            <person name="Miranda-Saavedra D."/>
            <person name="Barton G.J."/>
            <person name="Westrop G.D."/>
            <person name="Mueller S."/>
            <person name="Dessi D."/>
            <person name="Fiori P.L."/>
            <person name="Ren Q."/>
            <person name="Paulsen I."/>
            <person name="Zhang H."/>
            <person name="Bastida-Corcuera F.D."/>
            <person name="Simoes-Barbosa A."/>
            <person name="Brown M.T."/>
            <person name="Hayes R.D."/>
            <person name="Mukherjee M."/>
            <person name="Okumura C.Y."/>
            <person name="Schneider R."/>
            <person name="Smith A.J."/>
            <person name="Vanacova S."/>
            <person name="Villalvazo M."/>
            <person name="Haas B.J."/>
            <person name="Pertea M."/>
            <person name="Feldblyum T.V."/>
            <person name="Utterback T.R."/>
            <person name="Shu C.L."/>
            <person name="Osoegawa K."/>
            <person name="de Jong P.J."/>
            <person name="Hrdy I."/>
            <person name="Horvathova L."/>
            <person name="Zubacova Z."/>
            <person name="Dolezal P."/>
            <person name="Malik S.B."/>
            <person name="Logsdon J.M. Jr."/>
            <person name="Henze K."/>
            <person name="Gupta A."/>
            <person name="Wang C.C."/>
            <person name="Dunne R.L."/>
            <person name="Upcroft J.A."/>
            <person name="Upcroft P."/>
            <person name="White O."/>
            <person name="Salzberg S.L."/>
            <person name="Tang P."/>
            <person name="Chiu C.-H."/>
            <person name="Lee Y.-S."/>
            <person name="Embley T.M."/>
            <person name="Coombs G.H."/>
            <person name="Mottram J.C."/>
            <person name="Tachezy J."/>
            <person name="Fraser-Liggett C.M."/>
            <person name="Johnson P.J."/>
        </authorList>
    </citation>
    <scope>NUCLEOTIDE SEQUENCE [LARGE SCALE GENOMIC DNA]</scope>
    <source>
        <strain evidence="7">G3</strain>
    </source>
</reference>
<dbReference type="KEGG" id="tva:5468755"/>
<dbReference type="eggNOG" id="KOG3595">
    <property type="taxonomic scope" value="Eukaryota"/>
</dbReference>
<sequence>MKSLLSPRPLTSLRPKPLNSVEIVQHDIELERESLAFPEDPIAYFSKCKDGTGHRFIYLNYTYKRDDPQFNPYSLSKVPYAEIDPEYFTMSANGVTRIQPDGDTEHVSLDLWAKESSIFLSIRKLQMFSKYYYWKPFKIWRNFVMKQRFETLRTSITQYPMFHNPRFFASTVQILRTTCNTIINKYLLPFIQEKKYNLDSFIDTTESNFKLLHKEYLQFIADIAKEIVAVDKSVRDPQRLVVNESKFPEIKRKNPNIEQLKILEVKINQEKINLTRMVDEEIQNLANFILQTDYILLEYLAKSCMVCWKNAKNNIRADAASIFQIEVSLADNGDIAFSPNLDELISTVRDTLDDSIDIVNKLPRLVLYESLVPFLQERYKKLQNVINSGPTFLTVIRDTKCFQEIKQDILDYLTNVYKDAEQHCQLFKDYFSIAEMGRTWKPENYGYKRGGKSVDFTFKDLSGSIHFDPSKQIIVDFSTVRHDIEQFKRDEQRMNQFPSCIVRGPLFVDSKNLRNLLSPIPSRSLKQAHSYLDKMMQEKIEYLTNIFHYCSKHIKKEPPSLEQYVEFCKFNESVSEMSPYLTQEISFVDNLFSLFETAGFQPSGDIDLSKNPLHDEFRRFKADQGAGAMMKELHEDKFTKILQSRVLACNNKLSDYMDEILQFPQTIDECDTPKSVKQSSQIVLQIENLHNEVVLLAHCQQVLGIKFNNLISYDTVLDMGKFMSKLYKIIDSWKELNLMIQSSPFVSMDIERFCTDLEKLNTEATELSKNATQENPLLIEVINNLNKIVPFIPQLRMLFTGKMEGQHWIELFDECGQPGKYTPEIKIIDLLQLNILSEKEKIEKITSTSKGESALIEEFKKISAHWEEVQLPLRDGQQKADDSLLLGDLNPLFKEIKSSQDELQKMLQIPFVHVVKKELMELGSNLQRYAEILDMWRSFQSNWVILQAFFSLDGTSDILPEQSTTFAMVRRRWMSLVRHTLERTTLVHVAKFPSLLEHLTENNQGLENIIGSISAYIDHKRKKLLRLFFLSDNEVLSLYSTTDFEKFCSHLSKIFMHITGFDSQMQESADGKPQKFTNTQNFTRLKIIGFIGENTEVLSLRQKIMCTLTVEDWVSHLMESMKYSVKYFFTEGYKTYTTMPLTDWTMTITSYISALVLYTTFTREIEECFANVENNAKAFSNYESLLNQRLSDLTNYTHSPLAQSELSKISVIITILQQQIALTREFSERIPQFSQKIAWRQHLKLRYDVQSQKIMTEMDDFTIEHGYEFWGTFRPLIYSSSSQKAVSALVRNSISGYLPYLFGAPQTGKHQLLSSVAALFGQFVFTVPGFTAQTYCDLSQIFIGAAITGHWVVFNDVQHHSLQTLTNLFEKFRYFQSEMQGINTKIVLNDVEWNFNKGCRFFLVGSDEPLKNEKIFPSQLLSILKPVAMMKPQTKDLTEIKLSASGFMSTKYIAQKLVMLIETVTTLYNYVENKYIVSIISSIIDSGTTFLRHIMHSKSILFLHYYESARSCEEFCIARACYTYYKYHLKTDDLNGLIQLLYSHFMLFDGFDNFKQNLTAEKYFQEYQEELAIKYYFANISTTKLSAKVKEYLVEKVIDLHRFLKVYNVVIINGSPYSGKSSLITLLKELYEYENPDFQSKVPTRLPINKTDIYFGSDKWLRISGTKENKWKFGELHSVLYNLQKSETLQIVKFDGPISPEFSDFISSLYYGGTLMLNSFDRYKSDEGMKVIVETNDLSFLKPDAIGRVGILNLNDIHVEQNTQILQAKQCSILYPEIIFDEGSKNSNLQKEVLSNLKDLFVQIAPQVVDYIYHTKNCIYYSESLKMVKDGNVYISHHLPLEVVKLCLSYLETSDCDCHDSNNLKIVMVHSFFIIYKNIIDVEQINLFDTWIRSTYIIEIPPDWVNFSVPDTFWDIYSRPSLLSMRLYKGKLIPLDYSPLQGKPIINSSQGYTLASDVSVCSPQFLPALFHSRIAMRKSDNLIIHGERLCGKSTLLKFMFLNTDIIPIYIPVTKTSTRSSICNFIQFHTKIIAKDYVMEFDRKKYCLIFDNVCPDNKETCEFIRAITKTSKIPDIHQNDFKKFDYNIIKSCQVIVITSSLQGFDVRFLSRFVPILVPPPTYKSIKYIYDTIGKAVGISAKILQPLCDLFEVLYNQNKINFHFSKLIEILSIIDCRNAKTEQNMTTCIKTILAELNFLSIYRQPETVMELLKKSFNDIFFLEQQRQIFDIVFNSGDMYYSEISQSENNQLSVLFNKHQLKGLTNMLTEVCSNLQPPLPFTLRLNSIIIWSHLQRAISYPTGNCLLIAPPGSGRYHLTRFAAFQKSYSFFVLDKAKTPLLKSSGLCSLIDDVLLSILGGHSVVLFVRGYTQNELKLLNINTMFEIFDNSHLEDIYQHFNTHRQNIHATKYDTYNYAFEMIRNKIHFVIAVDKDFDISEYPDYYVIDFYKLNSDYMQRVANNVIKEHEFKPLSETAPTNIGKVLLQIHEEIQSKFEFVTQNIFNDFASTFVTMSRQSFDEINKRSKDLENAINFIKDLTTKSKETEHRLNEITPLIEQLNGNADNNSQYASKMDEKRSILSSLDEKERIKTAECKQLNEMIIINKEQMTVHLSDYTQKLQLLNEIQPSELQEFRQVTSRQNNPVMISTINLLCSLLNQSPNFETNRRKLINDESLPTTLRISIDPNNISEESMNNAEQYFNEVSLNSEQNVTQISPVLGKLFSYAVSVYNLALSNSKVKQQETEYNEKSKDLAQFIESSHSEKKSIEEEMSRIDEEAKSFQSAVEMRDQLEKELATLENKKQAIDTMLKGLDLMNDEWMEEGQKVSTQRLLLIGDTILFSAYIVYFGFMKQEEREENLVHVLEIIRNSKIQVNLEPHGLIESKLKDVVDYIHLTKQEFQPLDSANDLSHIMLTPKPPLIIDPDDMMFNLLKEALPKQKYRIVSMLSESFCEILNESMHKGFTLIIRDVNRISPELRSVLPYLTRRKDMIQISLNGELSKLSPNFKAILFTSEITEVKQIPTDLFCHTTVVDVSDSTLKSSETMFGWRLVNYFDTELVPRMLSMTHAELQNKSEVKKFEEETLHAIDEIVERTMKEEDFDFLSDGKVSSDLMRSKECYFAATNFTSDTSAINNEVDMTTESFRTHIKVLSSLWTALSRYMPRVCKTHFYSLQTFLKSIELGLQSSGFTSGILTQPQLQTLKTSLIRFIFKTYLPTMTVSDSFFYMFISGYLISEKEHKVQMKDLDIIIDHIVDENFNKVDLRKFETQKGDPIDQLKFSNITNIFRFIDKFICDVFGDDYSSLFPSFSVESFTEDKNIILQCEHFSDPTVLLENFVTLRGKKSFFSVSLNENSLEQSKKICDIAMEKGGLIAIHYMNSSPNCGTFISSLSDKFNEQKNFHIILICSDSSYIPRDFVLQSSVYSYDDFPLIKVQMNQLYQHVVSSIELPTKLSKKITYGTCLAYSLIKFSNFLSPIGISSKLFMTEDDIKGSLLAMHATQNDEIFVRNYREYIKDSFLSSSCVDENDHRKLKQILFTVLGPDLPEESFSFVDSSNPNKDKWILSSDPIHNIDKLPDFGTLDPLLIDNNIGQTLLWLNFSKWCSKPFFSFYKGNPDLEEKDYLKRLEILRKDIPSIISLNDIRSVSSPLTMFVITEIERYNDVIREIDLDTNPLHFDIETAQAICQGKCPHKWKETLGYYGTDSLHKMTAILNERNKLLSEWFNTGIIPKQIDSRLITNIRGLLNSYRNEISIQRNSTTNSLNYEFKFIDHKDNNPGITFSNFALVGANFDSANSKIIPPNSKSSPICLLPPVTCTLVREAKSVHTFNCPCYMQFPSQDTININGNNFVWSALIQSDVPDKTLISSGTCIVCQPHDLMI</sequence>
<dbReference type="GO" id="GO:0051959">
    <property type="term" value="F:dynein light intermediate chain binding"/>
    <property type="evidence" value="ECO:0000318"/>
    <property type="project" value="GO_Central"/>
</dbReference>
<dbReference type="SMR" id="A2D8C6"/>
<dbReference type="Gene3D" id="3.40.50.300">
    <property type="entry name" value="P-loop containing nucleotide triphosphate hydrolases"/>
    <property type="match status" value="4"/>
</dbReference>
<dbReference type="SUPFAM" id="SSF52540">
    <property type="entry name" value="P-loop containing nucleoside triphosphate hydrolases"/>
    <property type="match status" value="1"/>
</dbReference>
<dbReference type="Gene3D" id="1.20.140.100">
    <property type="entry name" value="Dynein heavy chain, N-terminal domain 2"/>
    <property type="match status" value="1"/>
</dbReference>
<dbReference type="Pfam" id="PF12780">
    <property type="entry name" value="AAA_8"/>
    <property type="match status" value="1"/>
</dbReference>
<dbReference type="PANTHER" id="PTHR10676:SF396">
    <property type="entry name" value="DYNEIN AXONEMAL HEAVY CHAIN 1"/>
    <property type="match status" value="1"/>
</dbReference>
<evidence type="ECO:0000259" key="4">
    <source>
        <dbReference type="Pfam" id="PF12774"/>
    </source>
</evidence>
<evidence type="ECO:0000313" key="7">
    <source>
        <dbReference type="EMBL" id="EAY23175.1"/>
    </source>
</evidence>
<dbReference type="GO" id="GO:0030286">
    <property type="term" value="C:dynein complex"/>
    <property type="evidence" value="ECO:0000318"/>
    <property type="project" value="GO_Central"/>
</dbReference>
<dbReference type="GO" id="GO:0008569">
    <property type="term" value="F:minus-end-directed microtubule motor activity"/>
    <property type="evidence" value="ECO:0000318"/>
    <property type="project" value="GO_Central"/>
</dbReference>
<dbReference type="InterPro" id="IPR024317">
    <property type="entry name" value="Dynein_heavy_chain_D4_dom"/>
</dbReference>
<dbReference type="Gene3D" id="3.20.180.20">
    <property type="entry name" value="Dynein heavy chain, N-terminal domain 2"/>
    <property type="match status" value="1"/>
</dbReference>
<dbReference type="FunFam" id="3.40.50.300:FF:002338">
    <property type="entry name" value="Dynein heavy chain family protein"/>
    <property type="match status" value="1"/>
</dbReference>
<dbReference type="GO" id="GO:0045505">
    <property type="term" value="F:dynein intermediate chain binding"/>
    <property type="evidence" value="ECO:0000318"/>
    <property type="project" value="GO_Central"/>
</dbReference>
<feature type="domain" description="Dynein heavy chain C-terminal" evidence="6">
    <location>
        <begin position="3622"/>
        <end position="3865"/>
    </location>
</feature>
<keyword evidence="1 2" id="KW-0175">Coiled coil</keyword>
<accession>A2D8C6</accession>
<name>A2D8C6_TRIV3</name>
<feature type="domain" description="Dynein heavy chain linker" evidence="3">
    <location>
        <begin position="722"/>
        <end position="1129"/>
    </location>
</feature>
<dbReference type="Pfam" id="PF12774">
    <property type="entry name" value="AAA_6"/>
    <property type="match status" value="1"/>
</dbReference>
<evidence type="ECO:0000256" key="2">
    <source>
        <dbReference type="SAM" id="Coils"/>
    </source>
</evidence>
<dbReference type="Gene3D" id="3.10.490.20">
    <property type="match status" value="1"/>
</dbReference>
<dbReference type="Pfam" id="PF18199">
    <property type="entry name" value="Dynein_C"/>
    <property type="match status" value="1"/>
</dbReference>
<reference evidence="7" key="1">
    <citation type="submission" date="2006-10" db="EMBL/GenBank/DDBJ databases">
        <authorList>
            <person name="Amadeo P."/>
            <person name="Zhao Q."/>
            <person name="Wortman J."/>
            <person name="Fraser-Liggett C."/>
            <person name="Carlton J."/>
        </authorList>
    </citation>
    <scope>NUCLEOTIDE SEQUENCE</scope>
    <source>
        <strain evidence="7">G3</strain>
    </source>
</reference>
<dbReference type="InterPro" id="IPR042222">
    <property type="entry name" value="Dynein_2_N"/>
</dbReference>
<evidence type="ECO:0000313" key="8">
    <source>
        <dbReference type="Proteomes" id="UP000001542"/>
    </source>
</evidence>
<dbReference type="InParanoid" id="A2D8C6"/>
<keyword evidence="8" id="KW-1185">Reference proteome</keyword>
<dbReference type="VEuPathDB" id="TrichDB:TVAG_184810"/>
<dbReference type="FunFam" id="3.20.180.20:FF:000006">
    <property type="entry name" value="Dynein heavy chain family protein"/>
    <property type="match status" value="1"/>
</dbReference>
<proteinExistence type="predicted"/>
<protein>
    <submittedName>
        <fullName evidence="7">Dynein heavy chain family protein</fullName>
    </submittedName>
</protein>
<dbReference type="InterPro" id="IPR035699">
    <property type="entry name" value="AAA_6"/>
</dbReference>
<feature type="domain" description="Dynein heavy chain hydrolytic ATP-binding dynein motor region" evidence="4">
    <location>
        <begin position="1266"/>
        <end position="1621"/>
    </location>
</feature>
<evidence type="ECO:0000259" key="5">
    <source>
        <dbReference type="Pfam" id="PF12780"/>
    </source>
</evidence>